<keyword evidence="2" id="KW-0812">Transmembrane</keyword>
<sequence>MNYCALDDAFQEIGGAPSPGCATDYATRAARKEERKKARRCKGPAATYLDLEERDPDRQQFTKLPEIPPMNPNTGLREHSPVGAPQGSCEPFMNRESMEPYNQNPLSEIPTNVPGPAQRQQGCGAKKYFGRGIDDEPFADYIPDQADYKLQPDFSKAFEEAGVARAGTGATLPNPSVNMYWKPLTPSKAQTSFVEHLPPPGGKYYQPPADGLSDFSSAEIMRKMDKLFARLDDMNSSSPEQMASEIMMFISSGIFVLFLMDLLVKKGGKMRF</sequence>
<evidence type="ECO:0000313" key="3">
    <source>
        <dbReference type="EMBL" id="QHS91043.1"/>
    </source>
</evidence>
<keyword evidence="2" id="KW-0472">Membrane</keyword>
<evidence type="ECO:0000256" key="1">
    <source>
        <dbReference type="SAM" id="MobiDB-lite"/>
    </source>
</evidence>
<name>A0A6C0BI81_9ZZZZ</name>
<organism evidence="3">
    <name type="scientific">viral metagenome</name>
    <dbReference type="NCBI Taxonomy" id="1070528"/>
    <lineage>
        <taxon>unclassified sequences</taxon>
        <taxon>metagenomes</taxon>
        <taxon>organismal metagenomes</taxon>
    </lineage>
</organism>
<accession>A0A6C0BI81</accession>
<keyword evidence="2" id="KW-1133">Transmembrane helix</keyword>
<feature type="region of interest" description="Disordered" evidence="1">
    <location>
        <begin position="62"/>
        <end position="84"/>
    </location>
</feature>
<proteinExistence type="predicted"/>
<protein>
    <submittedName>
        <fullName evidence="3">Uncharacterized protein</fullName>
    </submittedName>
</protein>
<dbReference type="AlphaFoldDB" id="A0A6C0BI81"/>
<feature type="transmembrane region" description="Helical" evidence="2">
    <location>
        <begin position="246"/>
        <end position="264"/>
    </location>
</feature>
<evidence type="ECO:0000256" key="2">
    <source>
        <dbReference type="SAM" id="Phobius"/>
    </source>
</evidence>
<reference evidence="3" key="1">
    <citation type="journal article" date="2020" name="Nature">
        <title>Giant virus diversity and host interactions through global metagenomics.</title>
        <authorList>
            <person name="Schulz F."/>
            <person name="Roux S."/>
            <person name="Paez-Espino D."/>
            <person name="Jungbluth S."/>
            <person name="Walsh D.A."/>
            <person name="Denef V.J."/>
            <person name="McMahon K.D."/>
            <person name="Konstantinidis K.T."/>
            <person name="Eloe-Fadrosh E.A."/>
            <person name="Kyrpides N.C."/>
            <person name="Woyke T."/>
        </authorList>
    </citation>
    <scope>NUCLEOTIDE SEQUENCE</scope>
    <source>
        <strain evidence="3">GVMAG-M-3300013004-44</strain>
    </source>
</reference>
<dbReference type="EMBL" id="MN739154">
    <property type="protein sequence ID" value="QHS91043.1"/>
    <property type="molecule type" value="Genomic_DNA"/>
</dbReference>